<keyword evidence="4" id="KW-0560">Oxidoreductase</keyword>
<keyword evidence="6" id="KW-0503">Monooxygenase</keyword>
<dbReference type="GO" id="GO:0005506">
    <property type="term" value="F:iron ion binding"/>
    <property type="evidence" value="ECO:0007669"/>
    <property type="project" value="InterPro"/>
</dbReference>
<feature type="binding site" evidence="7">
    <location>
        <position position="218"/>
    </location>
    <ligand>
        <name>Fe cation</name>
        <dbReference type="ChEBI" id="CHEBI:24875"/>
    </ligand>
</feature>
<dbReference type="Proteomes" id="UP000297975">
    <property type="component" value="Unassembled WGS sequence"/>
</dbReference>
<dbReference type="Pfam" id="PF00351">
    <property type="entry name" value="Biopterin_H"/>
    <property type="match status" value="2"/>
</dbReference>
<dbReference type="GO" id="GO:0009072">
    <property type="term" value="P:aromatic amino acid metabolic process"/>
    <property type="evidence" value="ECO:0007669"/>
    <property type="project" value="InterPro"/>
</dbReference>
<keyword evidence="11" id="KW-1185">Reference proteome</keyword>
<name>A0A4Y8IGG2_9BACI</name>
<evidence type="ECO:0000256" key="1">
    <source>
        <dbReference type="ARBA" id="ARBA00001954"/>
    </source>
</evidence>
<dbReference type="InterPro" id="IPR019774">
    <property type="entry name" value="Aromatic-AA_hydroxylase_C"/>
</dbReference>
<evidence type="ECO:0000256" key="6">
    <source>
        <dbReference type="ARBA" id="ARBA00023033"/>
    </source>
</evidence>
<dbReference type="AlphaFoldDB" id="A0A4Y8IGG2"/>
<keyword evidence="8" id="KW-0175">Coiled coil</keyword>
<comment type="similarity">
    <text evidence="2">Belongs to the biopterin-dependent aromatic amino acid hydroxylase family.</text>
</comment>
<reference evidence="10 11" key="1">
    <citation type="submission" date="2019-03" db="EMBL/GenBank/DDBJ databases">
        <authorList>
            <person name="He R.-H."/>
        </authorList>
    </citation>
    <scope>NUCLEOTIDE SEQUENCE [LARGE SCALE GENOMIC DNA]</scope>
    <source>
        <strain evidence="11">SH 714</strain>
    </source>
</reference>
<organism evidence="10 11">
    <name type="scientific">Filobacillus milosensis</name>
    <dbReference type="NCBI Taxonomy" id="94137"/>
    <lineage>
        <taxon>Bacteria</taxon>
        <taxon>Bacillati</taxon>
        <taxon>Bacillota</taxon>
        <taxon>Bacilli</taxon>
        <taxon>Bacillales</taxon>
        <taxon>Bacillaceae</taxon>
        <taxon>Filobacillus</taxon>
    </lineage>
</organism>
<dbReference type="Gene3D" id="1.10.800.10">
    <property type="entry name" value="Aromatic amino acid hydroxylase"/>
    <property type="match status" value="1"/>
</dbReference>
<evidence type="ECO:0000256" key="4">
    <source>
        <dbReference type="ARBA" id="ARBA00023002"/>
    </source>
</evidence>
<evidence type="ECO:0000259" key="9">
    <source>
        <dbReference type="PROSITE" id="PS51410"/>
    </source>
</evidence>
<evidence type="ECO:0000256" key="3">
    <source>
        <dbReference type="ARBA" id="ARBA00022723"/>
    </source>
</evidence>
<protein>
    <submittedName>
        <fullName evidence="10">Aromatic amino acid hydroxylase</fullName>
    </submittedName>
</protein>
<gene>
    <name evidence="10" type="ORF">E3U55_10730</name>
</gene>
<sequence length="585" mass="65186">MTVTVQETQQVPKHLRKYTAKQNYDAYTPINHAVWRYVMRQNHHTLKDLAHEAYTDGLRASGITIEKIPNVYDMNKALAPFEWGAATIDGFIPGVAFFEFQGNGILPIATEIRKLENIQYTPAPDIIHEAAGHAPILCNEKYSEYVKLFGEIGKKAIATKEEHEHFDAVRNYSNLLEKGGATEEEIQAAERRVKEKEDAIQGVSEAEKIGRLYWWTVEYGLIGTVEEPRIYGAGLLSSVAEGSNILSSEVEKRPFNVQEMVETAFDITKPQPQLFVCTSFDQLIDGLKEFANEMAFIKGGTESLEKAIQSENTATSVFSSGLQVTGIFSERLIDNEGNLTYIKTNGPTNLAVDNIELPGHGTNHHADGFGSPVGKLKGLTKPLEDLNDEELVGQGIIKGERATLNFESGVEVKGEVKDIVKKNNKVVLINFEDCRVTLGDKVLFEPEWGVFDMAVGAEIVSVFAGAADGEAFHPTVNAEPEEEKVLSELTPIEQLFQDVRDVREGRVENVEAELTRVVNEIKEVSPDDWLLRIEIIEILLAKEIASELLKEVNEELERVKMLNDEWCTLIERGRTVAKSAPLISE</sequence>
<keyword evidence="3 7" id="KW-0479">Metal-binding</keyword>
<comment type="caution">
    <text evidence="10">The sequence shown here is derived from an EMBL/GenBank/DDBJ whole genome shotgun (WGS) entry which is preliminary data.</text>
</comment>
<proteinExistence type="inferred from homology"/>
<evidence type="ECO:0000256" key="5">
    <source>
        <dbReference type="ARBA" id="ARBA00023004"/>
    </source>
</evidence>
<dbReference type="NCBIfam" id="NF010657">
    <property type="entry name" value="PRK14056.1"/>
    <property type="match status" value="1"/>
</dbReference>
<dbReference type="Gene3D" id="1.20.58.690">
    <property type="match status" value="1"/>
</dbReference>
<evidence type="ECO:0000256" key="2">
    <source>
        <dbReference type="ARBA" id="ARBA00009712"/>
    </source>
</evidence>
<keyword evidence="5 7" id="KW-0408">Iron</keyword>
<dbReference type="OrthoDB" id="9780502at2"/>
<dbReference type="PROSITE" id="PS51410">
    <property type="entry name" value="BH4_AAA_HYDROXYL_2"/>
    <property type="match status" value="1"/>
</dbReference>
<dbReference type="PANTHER" id="PTHR11473">
    <property type="entry name" value="AROMATIC AMINO ACID HYDROXYLASE"/>
    <property type="match status" value="1"/>
</dbReference>
<dbReference type="InterPro" id="IPR001273">
    <property type="entry name" value="ArAA_hydroxylase"/>
</dbReference>
<dbReference type="GO" id="GO:0016714">
    <property type="term" value="F:oxidoreductase activity, acting on paired donors, with incorporation or reduction of molecular oxygen, reduced pteridine as one donor, and incorporation of one atom of oxygen"/>
    <property type="evidence" value="ECO:0007669"/>
    <property type="project" value="InterPro"/>
</dbReference>
<accession>A0A4Y8IGG2</accession>
<dbReference type="SUPFAM" id="SSF56534">
    <property type="entry name" value="Aromatic aminoacid monoxygenases, catalytic and oligomerization domains"/>
    <property type="match status" value="1"/>
</dbReference>
<evidence type="ECO:0000256" key="8">
    <source>
        <dbReference type="SAM" id="Coils"/>
    </source>
</evidence>
<comment type="cofactor">
    <cofactor evidence="1 7">
        <name>Fe(2+)</name>
        <dbReference type="ChEBI" id="CHEBI:29033"/>
    </cofactor>
</comment>
<evidence type="ECO:0000256" key="7">
    <source>
        <dbReference type="PIRSR" id="PIRSR601273-2"/>
    </source>
</evidence>
<dbReference type="InterPro" id="IPR036329">
    <property type="entry name" value="Aro-AA_hydroxylase_C_sf"/>
</dbReference>
<evidence type="ECO:0000313" key="10">
    <source>
        <dbReference type="EMBL" id="TFB19621.1"/>
    </source>
</evidence>
<dbReference type="EMBL" id="SOPW01000010">
    <property type="protein sequence ID" value="TFB19621.1"/>
    <property type="molecule type" value="Genomic_DNA"/>
</dbReference>
<evidence type="ECO:0000313" key="11">
    <source>
        <dbReference type="Proteomes" id="UP000297975"/>
    </source>
</evidence>
<dbReference type="PANTHER" id="PTHR11473:SF24">
    <property type="entry name" value="PHENYLALANINE-4-HYDROXYLASE"/>
    <property type="match status" value="1"/>
</dbReference>
<feature type="domain" description="Biopterin-dependent aromatic amino acid hydroxylase family profile" evidence="9">
    <location>
        <begin position="1"/>
        <end position="342"/>
    </location>
</feature>
<feature type="coiled-coil region" evidence="8">
    <location>
        <begin position="172"/>
        <end position="206"/>
    </location>
</feature>
<dbReference type="InterPro" id="IPR036951">
    <property type="entry name" value="ArAA_hydroxylase_sf"/>
</dbReference>
<feature type="binding site" evidence="7">
    <location>
        <position position="128"/>
    </location>
    <ligand>
        <name>Fe cation</name>
        <dbReference type="ChEBI" id="CHEBI:24875"/>
    </ligand>
</feature>
<feature type="binding site" evidence="7">
    <location>
        <position position="133"/>
    </location>
    <ligand>
        <name>Fe cation</name>
        <dbReference type="ChEBI" id="CHEBI:24875"/>
    </ligand>
</feature>
<dbReference type="RefSeq" id="WP_134340419.1">
    <property type="nucleotide sequence ID" value="NZ_SOPW01000010.1"/>
</dbReference>